<proteinExistence type="predicted"/>
<accession>A0ABV0UGW3</accession>
<gene>
    <name evidence="3" type="ORF">ILYODFUR_009609</name>
</gene>
<sequence length="128" mass="14768">MNQVQQNSNTNCGGKVPQNALISINRVQYKHKCLHLFTVQLYNKTKLKKPSKNNPSTPTCRLKQNQYERKPGGNQNTAMGQQCCRKERSANFPVLLIKLVLIYSFFNKWHVMTSQPKGHSFFLNGSRR</sequence>
<keyword evidence="2" id="KW-0472">Membrane</keyword>
<evidence type="ECO:0000313" key="3">
    <source>
        <dbReference type="EMBL" id="MEQ2243710.1"/>
    </source>
</evidence>
<name>A0ABV0UGW3_9TELE</name>
<comment type="caution">
    <text evidence="3">The sequence shown here is derived from an EMBL/GenBank/DDBJ whole genome shotgun (WGS) entry which is preliminary data.</text>
</comment>
<feature type="compositionally biased region" description="Polar residues" evidence="1">
    <location>
        <begin position="52"/>
        <end position="65"/>
    </location>
</feature>
<evidence type="ECO:0000313" key="4">
    <source>
        <dbReference type="Proteomes" id="UP001482620"/>
    </source>
</evidence>
<evidence type="ECO:0000256" key="1">
    <source>
        <dbReference type="SAM" id="MobiDB-lite"/>
    </source>
</evidence>
<dbReference type="EMBL" id="JAHRIQ010070187">
    <property type="protein sequence ID" value="MEQ2243710.1"/>
    <property type="molecule type" value="Genomic_DNA"/>
</dbReference>
<reference evidence="3 4" key="1">
    <citation type="submission" date="2021-06" db="EMBL/GenBank/DDBJ databases">
        <authorList>
            <person name="Palmer J.M."/>
        </authorList>
    </citation>
    <scope>NUCLEOTIDE SEQUENCE [LARGE SCALE GENOMIC DNA]</scope>
    <source>
        <strain evidence="4">if_2019</strain>
        <tissue evidence="3">Muscle</tissue>
    </source>
</reference>
<feature type="transmembrane region" description="Helical" evidence="2">
    <location>
        <begin position="89"/>
        <end position="106"/>
    </location>
</feature>
<evidence type="ECO:0000256" key="2">
    <source>
        <dbReference type="SAM" id="Phobius"/>
    </source>
</evidence>
<organism evidence="3 4">
    <name type="scientific">Ilyodon furcidens</name>
    <name type="common">goldbreast splitfin</name>
    <dbReference type="NCBI Taxonomy" id="33524"/>
    <lineage>
        <taxon>Eukaryota</taxon>
        <taxon>Metazoa</taxon>
        <taxon>Chordata</taxon>
        <taxon>Craniata</taxon>
        <taxon>Vertebrata</taxon>
        <taxon>Euteleostomi</taxon>
        <taxon>Actinopterygii</taxon>
        <taxon>Neopterygii</taxon>
        <taxon>Teleostei</taxon>
        <taxon>Neoteleostei</taxon>
        <taxon>Acanthomorphata</taxon>
        <taxon>Ovalentaria</taxon>
        <taxon>Atherinomorphae</taxon>
        <taxon>Cyprinodontiformes</taxon>
        <taxon>Goodeidae</taxon>
        <taxon>Ilyodon</taxon>
    </lineage>
</organism>
<protein>
    <submittedName>
        <fullName evidence="3">Uncharacterized protein</fullName>
    </submittedName>
</protein>
<keyword evidence="4" id="KW-1185">Reference proteome</keyword>
<feature type="region of interest" description="Disordered" evidence="1">
    <location>
        <begin position="47"/>
        <end position="80"/>
    </location>
</feature>
<keyword evidence="2" id="KW-1133">Transmembrane helix</keyword>
<keyword evidence="2" id="KW-0812">Transmembrane</keyword>
<dbReference type="Proteomes" id="UP001482620">
    <property type="component" value="Unassembled WGS sequence"/>
</dbReference>